<feature type="domain" description="FAD/NAD(P)-binding" evidence="18">
    <location>
        <begin position="9"/>
        <end position="326"/>
    </location>
</feature>
<feature type="binding site" evidence="14">
    <location>
        <position position="53"/>
    </location>
    <ligand>
        <name>FAD</name>
        <dbReference type="ChEBI" id="CHEBI:57692"/>
    </ligand>
</feature>
<evidence type="ECO:0000256" key="3">
    <source>
        <dbReference type="ARBA" id="ARBA00012608"/>
    </source>
</evidence>
<evidence type="ECO:0000256" key="7">
    <source>
        <dbReference type="ARBA" id="ARBA00022827"/>
    </source>
</evidence>
<evidence type="ECO:0000256" key="2">
    <source>
        <dbReference type="ARBA" id="ARBA00007532"/>
    </source>
</evidence>
<evidence type="ECO:0000256" key="14">
    <source>
        <dbReference type="PIRSR" id="PIRSR000350-3"/>
    </source>
</evidence>
<keyword evidence="8 16" id="KW-0560">Oxidoreductase</keyword>
<feature type="binding site" evidence="14">
    <location>
        <begin position="144"/>
        <end position="146"/>
    </location>
    <ligand>
        <name>FAD</name>
        <dbReference type="ChEBI" id="CHEBI:57692"/>
    </ligand>
</feature>
<feature type="binding site" evidence="14">
    <location>
        <position position="204"/>
    </location>
    <ligand>
        <name>NAD(+)</name>
        <dbReference type="ChEBI" id="CHEBI:57540"/>
    </ligand>
</feature>
<organism evidence="19 20">
    <name type="scientific">Lucifera butyrica</name>
    <dbReference type="NCBI Taxonomy" id="1351585"/>
    <lineage>
        <taxon>Bacteria</taxon>
        <taxon>Bacillati</taxon>
        <taxon>Bacillota</taxon>
        <taxon>Negativicutes</taxon>
        <taxon>Veillonellales</taxon>
        <taxon>Veillonellaceae</taxon>
        <taxon>Lucifera</taxon>
    </lineage>
</organism>
<dbReference type="SUPFAM" id="SSF55424">
    <property type="entry name" value="FAD/NAD-linked reductases, dimerisation (C-terminal) domain"/>
    <property type="match status" value="1"/>
</dbReference>
<dbReference type="InterPro" id="IPR004099">
    <property type="entry name" value="Pyr_nucl-diS_OxRdtase_dimer"/>
</dbReference>
<dbReference type="GO" id="GO:0006103">
    <property type="term" value="P:2-oxoglutarate metabolic process"/>
    <property type="evidence" value="ECO:0007669"/>
    <property type="project" value="TreeGrafter"/>
</dbReference>
<dbReference type="InterPro" id="IPR012999">
    <property type="entry name" value="Pyr_OxRdtase_I_AS"/>
</dbReference>
<evidence type="ECO:0000256" key="8">
    <source>
        <dbReference type="ARBA" id="ARBA00023002"/>
    </source>
</evidence>
<feature type="active site" description="Proton acceptor" evidence="13">
    <location>
        <position position="443"/>
    </location>
</feature>
<sequence>MAQEYEVTLAILGGGPAGYLAAVRAKQLGASVAIIEREEFGGVCLNHGCIPTKALLRTTELASVCCRGQEFGVLGQPATVSWPAGHRRKERVVRSLRLGVEHLLKHEQIHIIRGQGSIVDPQRITVETDNGTVTVHCQKMLVATGSKPVRPPVAGIQLPRVLTSDELLALEEIPKRLAIIGGGVIGLEFAQMFNRLGSKVSIIEMAGQVLPKEDSEMAGEVLKILKRQGIQVYLSGTVTEIAAVQAGVAVKFQFQDKITLTEADYVLLATGRKPVVPPELASLGAAISAQGALIVNERMETTIPGIYAAGDVTGGKLLAHKAYMEGRIAVENALGFPRIMNEQAVPSCVYIQPELATVGINESEAAVQGREVRIGRFYFRNNGRALCLGEREGLVKVVTDSRTHVVLGGQIVGPQATELISELTTAVSLGLKADVLADLVHPHPTLSEAVMEACADAVGRAIHKG</sequence>
<dbReference type="PRINTS" id="PR00411">
    <property type="entry name" value="PNDRDTASEI"/>
</dbReference>
<dbReference type="PANTHER" id="PTHR22912">
    <property type="entry name" value="DISULFIDE OXIDOREDUCTASE"/>
    <property type="match status" value="1"/>
</dbReference>
<dbReference type="GO" id="GO:0004148">
    <property type="term" value="F:dihydrolipoyl dehydrogenase (NADH) activity"/>
    <property type="evidence" value="ECO:0007669"/>
    <property type="project" value="UniProtKB-EC"/>
</dbReference>
<feature type="binding site" evidence="14">
    <location>
        <begin position="181"/>
        <end position="188"/>
    </location>
    <ligand>
        <name>NAD(+)</name>
        <dbReference type="ChEBI" id="CHEBI:57540"/>
    </ligand>
</feature>
<name>A0A498R5R0_9FIRM</name>
<gene>
    <name evidence="19" type="ORF">LUCI_1677</name>
</gene>
<feature type="binding site" evidence="14">
    <location>
        <position position="116"/>
    </location>
    <ligand>
        <name>FAD</name>
        <dbReference type="ChEBI" id="CHEBI:57692"/>
    </ligand>
</feature>
<comment type="cofactor">
    <cofactor evidence="14 16">
        <name>FAD</name>
        <dbReference type="ChEBI" id="CHEBI:57692"/>
    </cofactor>
    <text evidence="14 16">Binds 1 FAD per subunit.</text>
</comment>
<feature type="binding site" evidence="14">
    <location>
        <position position="271"/>
    </location>
    <ligand>
        <name>NAD(+)</name>
        <dbReference type="ChEBI" id="CHEBI:57540"/>
    </ligand>
</feature>
<feature type="binding site" evidence="14">
    <location>
        <position position="311"/>
    </location>
    <ligand>
        <name>FAD</name>
        <dbReference type="ChEBI" id="CHEBI:57692"/>
    </ligand>
</feature>
<keyword evidence="10" id="KW-1015">Disulfide bond</keyword>
<dbReference type="Gene3D" id="3.30.390.30">
    <property type="match status" value="1"/>
</dbReference>
<dbReference type="Pfam" id="PF07992">
    <property type="entry name" value="Pyr_redox_2"/>
    <property type="match status" value="1"/>
</dbReference>
<dbReference type="EMBL" id="UPPP01000064">
    <property type="protein sequence ID" value="VBB06445.1"/>
    <property type="molecule type" value="Genomic_DNA"/>
</dbReference>
<keyword evidence="11 16" id="KW-0676">Redox-active center</keyword>
<dbReference type="PRINTS" id="PR00368">
    <property type="entry name" value="FADPNR"/>
</dbReference>
<dbReference type="Proteomes" id="UP000277811">
    <property type="component" value="Unassembled WGS sequence"/>
</dbReference>
<dbReference type="InterPro" id="IPR050151">
    <property type="entry name" value="Class-I_Pyr_Nuc-Dis_Oxidored"/>
</dbReference>
<dbReference type="PROSITE" id="PS00076">
    <property type="entry name" value="PYRIDINE_REDOX_1"/>
    <property type="match status" value="1"/>
</dbReference>
<keyword evidence="9 14" id="KW-0520">NAD</keyword>
<evidence type="ECO:0000256" key="5">
    <source>
        <dbReference type="ARBA" id="ARBA00022490"/>
    </source>
</evidence>
<keyword evidence="20" id="KW-1185">Reference proteome</keyword>
<evidence type="ECO:0000256" key="13">
    <source>
        <dbReference type="PIRSR" id="PIRSR000350-2"/>
    </source>
</evidence>
<dbReference type="GO" id="GO:0050660">
    <property type="term" value="F:flavin adenine dinucleotide binding"/>
    <property type="evidence" value="ECO:0007669"/>
    <property type="project" value="InterPro"/>
</dbReference>
<dbReference type="EC" id="1.8.1.4" evidence="3 16"/>
<evidence type="ECO:0000313" key="20">
    <source>
        <dbReference type="Proteomes" id="UP000277811"/>
    </source>
</evidence>
<evidence type="ECO:0000259" key="17">
    <source>
        <dbReference type="Pfam" id="PF02852"/>
    </source>
</evidence>
<evidence type="ECO:0000313" key="19">
    <source>
        <dbReference type="EMBL" id="VBB06445.1"/>
    </source>
</evidence>
<evidence type="ECO:0000256" key="6">
    <source>
        <dbReference type="ARBA" id="ARBA00022630"/>
    </source>
</evidence>
<accession>A0A498R5R0</accession>
<dbReference type="OrthoDB" id="9807946at2"/>
<dbReference type="SUPFAM" id="SSF51905">
    <property type="entry name" value="FAD/NAD(P)-binding domain"/>
    <property type="match status" value="1"/>
</dbReference>
<comment type="catalytic activity">
    <reaction evidence="12 16">
        <text>N(6)-[(R)-dihydrolipoyl]-L-lysyl-[protein] + NAD(+) = N(6)-[(R)-lipoyl]-L-lysyl-[protein] + NADH + H(+)</text>
        <dbReference type="Rhea" id="RHEA:15045"/>
        <dbReference type="Rhea" id="RHEA-COMP:10474"/>
        <dbReference type="Rhea" id="RHEA-COMP:10475"/>
        <dbReference type="ChEBI" id="CHEBI:15378"/>
        <dbReference type="ChEBI" id="CHEBI:57540"/>
        <dbReference type="ChEBI" id="CHEBI:57945"/>
        <dbReference type="ChEBI" id="CHEBI:83099"/>
        <dbReference type="ChEBI" id="CHEBI:83100"/>
        <dbReference type="EC" id="1.8.1.4"/>
    </reaction>
</comment>
<keyword evidence="5" id="KW-0963">Cytoplasm</keyword>
<dbReference type="InterPro" id="IPR006258">
    <property type="entry name" value="Lipoamide_DH"/>
</dbReference>
<reference evidence="19 20" key="1">
    <citation type="submission" date="2018-06" db="EMBL/GenBank/DDBJ databases">
        <authorList>
            <person name="Strepis N."/>
        </authorList>
    </citation>
    <scope>NUCLEOTIDE SEQUENCE [LARGE SCALE GENOMIC DNA]</scope>
    <source>
        <strain evidence="19">LUCI</strain>
    </source>
</reference>
<dbReference type="PANTHER" id="PTHR22912:SF217">
    <property type="entry name" value="DIHYDROLIPOYL DEHYDROGENASE"/>
    <property type="match status" value="1"/>
</dbReference>
<dbReference type="InterPro" id="IPR036188">
    <property type="entry name" value="FAD/NAD-bd_sf"/>
</dbReference>
<dbReference type="InterPro" id="IPR016156">
    <property type="entry name" value="FAD/NAD-linked_Rdtase_dimer_sf"/>
</dbReference>
<keyword evidence="14" id="KW-0547">Nucleotide-binding</keyword>
<feature type="domain" description="Pyridine nucleotide-disulphide oxidoreductase dimerisation" evidence="17">
    <location>
        <begin position="345"/>
        <end position="453"/>
    </location>
</feature>
<dbReference type="NCBIfam" id="TIGR01350">
    <property type="entry name" value="lipoamide_DH"/>
    <property type="match status" value="1"/>
</dbReference>
<evidence type="ECO:0000256" key="16">
    <source>
        <dbReference type="RuleBase" id="RU003692"/>
    </source>
</evidence>
<keyword evidence="6 16" id="KW-0285">Flavoprotein</keyword>
<comment type="miscellaneous">
    <text evidence="16">The active site is a redox-active disulfide bond.</text>
</comment>
<dbReference type="InterPro" id="IPR001100">
    <property type="entry name" value="Pyr_nuc-diS_OxRdtase"/>
</dbReference>
<dbReference type="Gene3D" id="3.50.50.60">
    <property type="entry name" value="FAD/NAD(P)-binding domain"/>
    <property type="match status" value="2"/>
</dbReference>
<protein>
    <recommendedName>
        <fullName evidence="4 16">Dihydrolipoyl dehydrogenase</fullName>
        <ecNumber evidence="3 16">1.8.1.4</ecNumber>
    </recommendedName>
</protein>
<dbReference type="RefSeq" id="WP_122627400.1">
    <property type="nucleotide sequence ID" value="NZ_UPPP01000064.1"/>
</dbReference>
<evidence type="ECO:0000256" key="1">
    <source>
        <dbReference type="ARBA" id="ARBA00004496"/>
    </source>
</evidence>
<evidence type="ECO:0000256" key="4">
    <source>
        <dbReference type="ARBA" id="ARBA00016961"/>
    </source>
</evidence>
<dbReference type="Pfam" id="PF02852">
    <property type="entry name" value="Pyr_redox_dim"/>
    <property type="match status" value="1"/>
</dbReference>
<evidence type="ECO:0000256" key="12">
    <source>
        <dbReference type="ARBA" id="ARBA00049187"/>
    </source>
</evidence>
<dbReference type="FunFam" id="3.30.390.30:FF:000001">
    <property type="entry name" value="Dihydrolipoyl dehydrogenase"/>
    <property type="match status" value="1"/>
</dbReference>
<dbReference type="GO" id="GO:0005737">
    <property type="term" value="C:cytoplasm"/>
    <property type="evidence" value="ECO:0007669"/>
    <property type="project" value="UniProtKB-SubCell"/>
</dbReference>
<proteinExistence type="inferred from homology"/>
<dbReference type="InterPro" id="IPR023753">
    <property type="entry name" value="FAD/NAD-binding_dom"/>
</dbReference>
<evidence type="ECO:0000259" key="18">
    <source>
        <dbReference type="Pfam" id="PF07992"/>
    </source>
</evidence>
<evidence type="ECO:0000256" key="9">
    <source>
        <dbReference type="ARBA" id="ARBA00023027"/>
    </source>
</evidence>
<dbReference type="PIRSF" id="PIRSF000350">
    <property type="entry name" value="Mercury_reductase_MerA"/>
    <property type="match status" value="1"/>
</dbReference>
<evidence type="ECO:0000256" key="15">
    <source>
        <dbReference type="PIRSR" id="PIRSR000350-4"/>
    </source>
</evidence>
<keyword evidence="7 14" id="KW-0274">FAD</keyword>
<comment type="subcellular location">
    <subcellularLocation>
        <location evidence="1">Cytoplasm</location>
    </subcellularLocation>
</comment>
<feature type="disulfide bond" description="Redox-active" evidence="15">
    <location>
        <begin position="44"/>
        <end position="49"/>
    </location>
</feature>
<evidence type="ECO:0000256" key="11">
    <source>
        <dbReference type="ARBA" id="ARBA00023284"/>
    </source>
</evidence>
<comment type="similarity">
    <text evidence="2 16">Belongs to the class-I pyridine nucleotide-disulfide oxidoreductase family.</text>
</comment>
<dbReference type="AlphaFoldDB" id="A0A498R5R0"/>
<evidence type="ECO:0000256" key="10">
    <source>
        <dbReference type="ARBA" id="ARBA00023157"/>
    </source>
</evidence>